<dbReference type="AlphaFoldDB" id="A0A026WVN0"/>
<gene>
    <name evidence="2" type="ORF">X777_16516</name>
</gene>
<reference evidence="2 3" key="1">
    <citation type="journal article" date="2014" name="Curr. Biol.">
        <title>The genome of the clonal raider ant Cerapachys biroi.</title>
        <authorList>
            <person name="Oxley P.R."/>
            <person name="Ji L."/>
            <person name="Fetter-Pruneda I."/>
            <person name="McKenzie S.K."/>
            <person name="Li C."/>
            <person name="Hu H."/>
            <person name="Zhang G."/>
            <person name="Kronauer D.J."/>
        </authorList>
    </citation>
    <scope>NUCLEOTIDE SEQUENCE [LARGE SCALE GENOMIC DNA]</scope>
</reference>
<dbReference type="OMA" id="HIRMRED"/>
<protein>
    <submittedName>
        <fullName evidence="2">Uncharacterized protein</fullName>
    </submittedName>
</protein>
<feature type="region of interest" description="Disordered" evidence="1">
    <location>
        <begin position="135"/>
        <end position="164"/>
    </location>
</feature>
<evidence type="ECO:0000256" key="1">
    <source>
        <dbReference type="SAM" id="MobiDB-lite"/>
    </source>
</evidence>
<keyword evidence="3" id="KW-1185">Reference proteome</keyword>
<dbReference type="Proteomes" id="UP000053097">
    <property type="component" value="Unassembled WGS sequence"/>
</dbReference>
<proteinExistence type="predicted"/>
<organism evidence="2 3">
    <name type="scientific">Ooceraea biroi</name>
    <name type="common">Clonal raider ant</name>
    <name type="synonym">Cerapachys biroi</name>
    <dbReference type="NCBI Taxonomy" id="2015173"/>
    <lineage>
        <taxon>Eukaryota</taxon>
        <taxon>Metazoa</taxon>
        <taxon>Ecdysozoa</taxon>
        <taxon>Arthropoda</taxon>
        <taxon>Hexapoda</taxon>
        <taxon>Insecta</taxon>
        <taxon>Pterygota</taxon>
        <taxon>Neoptera</taxon>
        <taxon>Endopterygota</taxon>
        <taxon>Hymenoptera</taxon>
        <taxon>Apocrita</taxon>
        <taxon>Aculeata</taxon>
        <taxon>Formicoidea</taxon>
        <taxon>Formicidae</taxon>
        <taxon>Dorylinae</taxon>
        <taxon>Ooceraea</taxon>
    </lineage>
</organism>
<accession>A0A026WVN0</accession>
<sequence>MTPFHLLFGTHIRMREDVRIRELLEKECIETYQDEHDELREKEKKNIAKIQSQNKRGFDKKRVAATKYREDDLVAIKRTQLGPDLKLANKYFDPYSVVKVLRNDRYIVQRVGEHEGPFRTSTSADHMKPWVDYASDDSECENDPEIDNESENIRGRMFEQDGRM</sequence>
<name>A0A026WVN0_OOCBI</name>
<evidence type="ECO:0000313" key="2">
    <source>
        <dbReference type="EMBL" id="EZA59716.1"/>
    </source>
</evidence>
<feature type="compositionally biased region" description="Acidic residues" evidence="1">
    <location>
        <begin position="135"/>
        <end position="150"/>
    </location>
</feature>
<dbReference type="EMBL" id="KK107095">
    <property type="protein sequence ID" value="EZA59716.1"/>
    <property type="molecule type" value="Genomic_DNA"/>
</dbReference>
<feature type="compositionally biased region" description="Basic and acidic residues" evidence="1">
    <location>
        <begin position="151"/>
        <end position="164"/>
    </location>
</feature>
<evidence type="ECO:0000313" key="3">
    <source>
        <dbReference type="Proteomes" id="UP000053097"/>
    </source>
</evidence>